<dbReference type="EMBL" id="SKBN01000441">
    <property type="protein sequence ID" value="TGJ78167.1"/>
    <property type="molecule type" value="Genomic_DNA"/>
</dbReference>
<keyword evidence="2" id="KW-1185">Reference proteome</keyword>
<dbReference type="AlphaFoldDB" id="A0A4Z0Y5N0"/>
<organism evidence="1 2">
    <name type="scientific">Xylaria hypoxylon</name>
    <dbReference type="NCBI Taxonomy" id="37992"/>
    <lineage>
        <taxon>Eukaryota</taxon>
        <taxon>Fungi</taxon>
        <taxon>Dikarya</taxon>
        <taxon>Ascomycota</taxon>
        <taxon>Pezizomycotina</taxon>
        <taxon>Sordariomycetes</taxon>
        <taxon>Xylariomycetidae</taxon>
        <taxon>Xylariales</taxon>
        <taxon>Xylariaceae</taxon>
        <taxon>Xylaria</taxon>
    </lineage>
</organism>
<sequence length="150" mass="16133">MASSVLFTVEGVHQGWPNEPILYRIRVPARGTGYPHPGQVIRCLTAPNPPKGASGVPDHRGKLLAFDTVPAGDWNLGRLVVADDSVEGKFILASTETAQLEEAVGLLDGGPSWCNRKIDLVGLLDALDTHRKSGRADDNQDDIPRMATDI</sequence>
<proteinExistence type="predicted"/>
<name>A0A4Z0Y5N0_9PEZI</name>
<dbReference type="Proteomes" id="UP000297716">
    <property type="component" value="Unassembled WGS sequence"/>
</dbReference>
<evidence type="ECO:0000313" key="1">
    <source>
        <dbReference type="EMBL" id="TGJ78167.1"/>
    </source>
</evidence>
<protein>
    <submittedName>
        <fullName evidence="1">Uncharacterized protein</fullName>
    </submittedName>
</protein>
<evidence type="ECO:0000313" key="2">
    <source>
        <dbReference type="Proteomes" id="UP000297716"/>
    </source>
</evidence>
<comment type="caution">
    <text evidence="1">The sequence shown here is derived from an EMBL/GenBank/DDBJ whole genome shotgun (WGS) entry which is preliminary data.</text>
</comment>
<gene>
    <name evidence="1" type="ORF">E0Z10_g10603</name>
</gene>
<dbReference type="OrthoDB" id="2687876at2759"/>
<dbReference type="STRING" id="37992.A0A4Z0Y5N0"/>
<reference evidence="1 2" key="1">
    <citation type="submission" date="2019-03" db="EMBL/GenBank/DDBJ databases">
        <title>Draft genome sequence of Xylaria hypoxylon DSM 108379, a ubiquitous saprotrophic-parasitic fungi on hardwood.</title>
        <authorList>
            <person name="Buettner E."/>
            <person name="Leonhardt S."/>
            <person name="Gebauer A.M."/>
            <person name="Liers C."/>
            <person name="Hofrichter M."/>
            <person name="Kellner H."/>
        </authorList>
    </citation>
    <scope>NUCLEOTIDE SEQUENCE [LARGE SCALE GENOMIC DNA]</scope>
    <source>
        <strain evidence="1 2">DSM 108379</strain>
    </source>
</reference>
<accession>A0A4Z0Y5N0</accession>